<evidence type="ECO:0000256" key="16">
    <source>
        <dbReference type="ARBA" id="ARBA00029570"/>
    </source>
</evidence>
<dbReference type="EC" id="2.7.1.156" evidence="8"/>
<evidence type="ECO:0000256" key="17">
    <source>
        <dbReference type="ARBA" id="ARBA00030571"/>
    </source>
</evidence>
<dbReference type="Gene3D" id="3.40.50.300">
    <property type="entry name" value="P-loop containing nucleotide triphosphate hydrolases"/>
    <property type="match status" value="1"/>
</dbReference>
<keyword evidence="13" id="KW-0418">Kinase</keyword>
<gene>
    <name evidence="19" type="ORF">Adu01nite_58720</name>
</gene>
<dbReference type="Pfam" id="PF02277">
    <property type="entry name" value="DBI_PRT"/>
    <property type="match status" value="1"/>
</dbReference>
<protein>
    <recommendedName>
        <fullName evidence="16">Adenosylcobinamide kinase</fullName>
        <ecNumber evidence="8">2.7.1.156</ecNumber>
        <ecNumber evidence="9">2.7.7.62</ecNumber>
    </recommendedName>
    <alternativeName>
        <fullName evidence="17">Adenosylcobinamide-phosphate guanylyltransferase</fullName>
    </alternativeName>
</protein>
<dbReference type="SUPFAM" id="SSF52733">
    <property type="entry name" value="Nicotinate mononucleotide:5,6-dimethylbenzimidazole phosphoribosyltransferase (CobT)"/>
    <property type="match status" value="1"/>
</dbReference>
<comment type="function">
    <text evidence="4">Catalyzes ATP-dependent phosphorylation of adenosylcobinamide and addition of GMP to adenosylcobinamide phosphate.</text>
</comment>
<evidence type="ECO:0000313" key="20">
    <source>
        <dbReference type="Proteomes" id="UP000637628"/>
    </source>
</evidence>
<comment type="catalytic activity">
    <reaction evidence="2">
        <text>adenosylcob(III)inamide phosphate + GTP + H(+) = adenosylcob(III)inamide-GDP + diphosphate</text>
        <dbReference type="Rhea" id="RHEA:22712"/>
        <dbReference type="ChEBI" id="CHEBI:15378"/>
        <dbReference type="ChEBI" id="CHEBI:33019"/>
        <dbReference type="ChEBI" id="CHEBI:37565"/>
        <dbReference type="ChEBI" id="CHEBI:58502"/>
        <dbReference type="ChEBI" id="CHEBI:60487"/>
        <dbReference type="EC" id="2.7.7.62"/>
    </reaction>
</comment>
<comment type="similarity">
    <text evidence="7">Belongs to the CobU/CobP family.</text>
</comment>
<evidence type="ECO:0000256" key="8">
    <source>
        <dbReference type="ARBA" id="ARBA00012016"/>
    </source>
</evidence>
<comment type="catalytic activity">
    <reaction evidence="1">
        <text>adenosylcob(III)inamide + ATP = adenosylcob(III)inamide phosphate + ADP + H(+)</text>
        <dbReference type="Rhea" id="RHEA:15769"/>
        <dbReference type="ChEBI" id="CHEBI:2480"/>
        <dbReference type="ChEBI" id="CHEBI:15378"/>
        <dbReference type="ChEBI" id="CHEBI:30616"/>
        <dbReference type="ChEBI" id="CHEBI:58502"/>
        <dbReference type="ChEBI" id="CHEBI:456216"/>
        <dbReference type="EC" id="2.7.1.156"/>
    </reaction>
</comment>
<dbReference type="InterPro" id="IPR003203">
    <property type="entry name" value="CobU/CobP"/>
</dbReference>
<organism evidence="19 20">
    <name type="scientific">Paractinoplanes durhamensis</name>
    <dbReference type="NCBI Taxonomy" id="113563"/>
    <lineage>
        <taxon>Bacteria</taxon>
        <taxon>Bacillati</taxon>
        <taxon>Actinomycetota</taxon>
        <taxon>Actinomycetes</taxon>
        <taxon>Micromonosporales</taxon>
        <taxon>Micromonosporaceae</taxon>
        <taxon>Paractinoplanes</taxon>
    </lineage>
</organism>
<dbReference type="PANTHER" id="PTHR34848">
    <property type="match status" value="1"/>
</dbReference>
<dbReference type="InterPro" id="IPR036087">
    <property type="entry name" value="Nict_dMeBzImd_PRibTrfase_sf"/>
</dbReference>
<evidence type="ECO:0000256" key="5">
    <source>
        <dbReference type="ARBA" id="ARBA00004692"/>
    </source>
</evidence>
<evidence type="ECO:0000256" key="9">
    <source>
        <dbReference type="ARBA" id="ARBA00012523"/>
    </source>
</evidence>
<keyword evidence="12" id="KW-0547">Nucleotide-binding</keyword>
<evidence type="ECO:0000313" key="19">
    <source>
        <dbReference type="EMBL" id="GIE04522.1"/>
    </source>
</evidence>
<dbReference type="Pfam" id="PF02283">
    <property type="entry name" value="CobU"/>
    <property type="match status" value="1"/>
</dbReference>
<dbReference type="Gene3D" id="3.40.50.10210">
    <property type="match status" value="1"/>
</dbReference>
<keyword evidence="14" id="KW-0067">ATP-binding</keyword>
<evidence type="ECO:0000256" key="7">
    <source>
        <dbReference type="ARBA" id="ARBA00007490"/>
    </source>
</evidence>
<dbReference type="RefSeq" id="WP_203731338.1">
    <property type="nucleotide sequence ID" value="NZ_BOML01000048.1"/>
</dbReference>
<accession>A0ABQ3Z3Y1</accession>
<comment type="pathway">
    <text evidence="5">Cofactor biosynthesis; adenosylcobalamin biosynthesis; adenosylcobalamin from cob(II)yrinate a,c-diamide: step 6/7.</text>
</comment>
<comment type="catalytic activity">
    <reaction evidence="3">
        <text>adenosylcob(III)inamide + GTP = adenosylcob(III)inamide phosphate + GDP + H(+)</text>
        <dbReference type="Rhea" id="RHEA:15765"/>
        <dbReference type="ChEBI" id="CHEBI:2480"/>
        <dbReference type="ChEBI" id="CHEBI:15378"/>
        <dbReference type="ChEBI" id="CHEBI:37565"/>
        <dbReference type="ChEBI" id="CHEBI:58189"/>
        <dbReference type="ChEBI" id="CHEBI:58502"/>
        <dbReference type="EC" id="2.7.1.156"/>
    </reaction>
</comment>
<feature type="compositionally biased region" description="Low complexity" evidence="18">
    <location>
        <begin position="627"/>
        <end position="658"/>
    </location>
</feature>
<evidence type="ECO:0000256" key="13">
    <source>
        <dbReference type="ARBA" id="ARBA00022777"/>
    </source>
</evidence>
<evidence type="ECO:0000256" key="1">
    <source>
        <dbReference type="ARBA" id="ARBA00000312"/>
    </source>
</evidence>
<keyword evidence="11" id="KW-0808">Transferase</keyword>
<dbReference type="EMBL" id="BOML01000048">
    <property type="protein sequence ID" value="GIE04522.1"/>
    <property type="molecule type" value="Genomic_DNA"/>
</dbReference>
<dbReference type="SUPFAM" id="SSF52540">
    <property type="entry name" value="P-loop containing nucleoside triphosphate hydrolases"/>
    <property type="match status" value="1"/>
</dbReference>
<evidence type="ECO:0000256" key="10">
    <source>
        <dbReference type="ARBA" id="ARBA00022573"/>
    </source>
</evidence>
<feature type="region of interest" description="Disordered" evidence="18">
    <location>
        <begin position="596"/>
        <end position="658"/>
    </location>
</feature>
<sequence length="658" mass="66483">MSDDRWNTVLVLGGIRSGKSAFAEALVADAAAVRYVATAVGGEDDPEWRGRIEAHQRRRPQSWSTEETGADPARLATLLADAKPDETLLVDDLGGWVAALLDPARQPNDDEADVAALAAAVRGCAGRVVFVSPEVGLALVPTTPVGRAFTDALGTTNQALAEACDRVALVVAGRAVWLKDASSPVSSDISVLSEAPPATVASPAFASLAFASPAAVAEPVADAELIAVAEPVAEAPVFAQVAAGEPAATTAAVLHEPTQQLPTISGLAIEPGMDLPMPDSDAGPDARDRLIGVDFAGAGLGSLTEVVEFAAATQGTTIPRAWSSPRVLLVSGAHDGGAAAGDDPADVERRVAEVERGEGVLSRLAGQAGADIAVLRLIRAGAMEDGPVIDDAAVEVALRQGWRVAEAAADAGRDLLVLASIGVGTDAVAAAVSAATTAAEAVAVLPRVLRPGGFYDDEAWMARCAAVRDTLHRIRQESRGAKDILREIGGADLAVAAGALLGAASRRLPVLLDGPVGIAAALIARDIGSQIRHWSLLPDDGGIELVRQGSDVLGLEPVLDLGLGLGEGANALAALPLLRTAITLAAAAPVHPAMLTEPGDDGLTDLIVPNDDEDIDFAEPTSGGPGPATTDSATTDSAGTDSAGTDSSATGSSTTAGE</sequence>
<evidence type="ECO:0000256" key="2">
    <source>
        <dbReference type="ARBA" id="ARBA00000711"/>
    </source>
</evidence>
<dbReference type="CDD" id="cd00544">
    <property type="entry name" value="CobU"/>
    <property type="match status" value="1"/>
</dbReference>
<evidence type="ECO:0000256" key="4">
    <source>
        <dbReference type="ARBA" id="ARBA00003889"/>
    </source>
</evidence>
<dbReference type="InterPro" id="IPR027417">
    <property type="entry name" value="P-loop_NTPase"/>
</dbReference>
<evidence type="ECO:0000256" key="15">
    <source>
        <dbReference type="ARBA" id="ARBA00023134"/>
    </source>
</evidence>
<evidence type="ECO:0000256" key="14">
    <source>
        <dbReference type="ARBA" id="ARBA00022840"/>
    </source>
</evidence>
<dbReference type="InterPro" id="IPR003200">
    <property type="entry name" value="Nict_dMeBzImd_PRibTrfase"/>
</dbReference>
<evidence type="ECO:0000256" key="18">
    <source>
        <dbReference type="SAM" id="MobiDB-lite"/>
    </source>
</evidence>
<name>A0ABQ3Z3Y1_9ACTN</name>
<dbReference type="Proteomes" id="UP000637628">
    <property type="component" value="Unassembled WGS sequence"/>
</dbReference>
<keyword evidence="15" id="KW-0342">GTP-binding</keyword>
<proteinExistence type="inferred from homology"/>
<dbReference type="PANTHER" id="PTHR34848:SF1">
    <property type="entry name" value="BIFUNCTIONAL ADENOSYLCOBALAMIN BIOSYNTHESIS PROTEIN COBU"/>
    <property type="match status" value="1"/>
</dbReference>
<comment type="caution">
    <text evidence="19">The sequence shown here is derived from an EMBL/GenBank/DDBJ whole genome shotgun (WGS) entry which is preliminary data.</text>
</comment>
<reference evidence="19 20" key="1">
    <citation type="submission" date="2021-01" db="EMBL/GenBank/DDBJ databases">
        <title>Whole genome shotgun sequence of Actinoplanes durhamensis NBRC 14914.</title>
        <authorList>
            <person name="Komaki H."/>
            <person name="Tamura T."/>
        </authorList>
    </citation>
    <scope>NUCLEOTIDE SEQUENCE [LARGE SCALE GENOMIC DNA]</scope>
    <source>
        <strain evidence="19 20">NBRC 14914</strain>
    </source>
</reference>
<keyword evidence="20" id="KW-1185">Reference proteome</keyword>
<dbReference type="EC" id="2.7.7.62" evidence="9"/>
<keyword evidence="10" id="KW-0169">Cobalamin biosynthesis</keyword>
<evidence type="ECO:0000256" key="12">
    <source>
        <dbReference type="ARBA" id="ARBA00022741"/>
    </source>
</evidence>
<evidence type="ECO:0000256" key="6">
    <source>
        <dbReference type="ARBA" id="ARBA00005159"/>
    </source>
</evidence>
<evidence type="ECO:0000256" key="3">
    <source>
        <dbReference type="ARBA" id="ARBA00001522"/>
    </source>
</evidence>
<comment type="pathway">
    <text evidence="6">Cofactor biosynthesis; adenosylcobalamin biosynthesis; adenosylcobalamin from cob(II)yrinate a,c-diamide: step 5/7.</text>
</comment>
<evidence type="ECO:0000256" key="11">
    <source>
        <dbReference type="ARBA" id="ARBA00022679"/>
    </source>
</evidence>